<gene>
    <name evidence="7" type="ORF">FRZ61_34290</name>
</gene>
<dbReference type="PROSITE" id="PS51257">
    <property type="entry name" value="PROKAR_LIPOPROTEIN"/>
    <property type="match status" value="1"/>
</dbReference>
<evidence type="ECO:0000256" key="1">
    <source>
        <dbReference type="ARBA" id="ARBA00004196"/>
    </source>
</evidence>
<dbReference type="Gene3D" id="2.40.30.170">
    <property type="match status" value="1"/>
</dbReference>
<feature type="domain" description="Multidrug resistance protein MdtA-like C-terminal permuted SH3" evidence="6">
    <location>
        <begin position="309"/>
        <end position="368"/>
    </location>
</feature>
<dbReference type="Gene3D" id="2.40.420.20">
    <property type="match status" value="1"/>
</dbReference>
<comment type="subcellular location">
    <subcellularLocation>
        <location evidence="1">Cell envelope</location>
    </subcellularLocation>
</comment>
<evidence type="ECO:0000313" key="7">
    <source>
        <dbReference type="EMBL" id="QEX23491.1"/>
    </source>
</evidence>
<feature type="domain" description="Multidrug resistance protein MdtA-like alpha-helical hairpin" evidence="3">
    <location>
        <begin position="111"/>
        <end position="181"/>
    </location>
</feature>
<evidence type="ECO:0000259" key="3">
    <source>
        <dbReference type="Pfam" id="PF25876"/>
    </source>
</evidence>
<evidence type="ECO:0000259" key="4">
    <source>
        <dbReference type="Pfam" id="PF25917"/>
    </source>
</evidence>
<dbReference type="PANTHER" id="PTHR30158">
    <property type="entry name" value="ACRA/E-RELATED COMPONENT OF DRUG EFFLUX TRANSPORTER"/>
    <property type="match status" value="1"/>
</dbReference>
<keyword evidence="8" id="KW-1185">Reference proteome</keyword>
<dbReference type="FunFam" id="2.40.420.20:FF:000001">
    <property type="entry name" value="Efflux RND transporter periplasmic adaptor subunit"/>
    <property type="match status" value="1"/>
</dbReference>
<dbReference type="OrthoDB" id="9816569at2"/>
<protein>
    <submittedName>
        <fullName evidence="7">RND transporter MFP subunit</fullName>
    </submittedName>
</protein>
<dbReference type="GO" id="GO:0005886">
    <property type="term" value="C:plasma membrane"/>
    <property type="evidence" value="ECO:0007669"/>
    <property type="project" value="TreeGrafter"/>
</dbReference>
<dbReference type="Pfam" id="PF25944">
    <property type="entry name" value="Beta-barrel_RND"/>
    <property type="match status" value="1"/>
</dbReference>
<dbReference type="GO" id="GO:0022857">
    <property type="term" value="F:transmembrane transporter activity"/>
    <property type="evidence" value="ECO:0007669"/>
    <property type="project" value="InterPro"/>
</dbReference>
<dbReference type="InterPro" id="IPR058626">
    <property type="entry name" value="MdtA-like_b-barrel"/>
</dbReference>
<dbReference type="InterPro" id="IPR058625">
    <property type="entry name" value="MdtA-like_BSH"/>
</dbReference>
<dbReference type="Gene3D" id="2.40.50.100">
    <property type="match status" value="1"/>
</dbReference>
<dbReference type="Gene3D" id="1.10.287.470">
    <property type="entry name" value="Helix hairpin bin"/>
    <property type="match status" value="1"/>
</dbReference>
<dbReference type="Pfam" id="PF25917">
    <property type="entry name" value="BSH_RND"/>
    <property type="match status" value="1"/>
</dbReference>
<organism evidence="7 8">
    <name type="scientific">Hypericibacter adhaerens</name>
    <dbReference type="NCBI Taxonomy" id="2602016"/>
    <lineage>
        <taxon>Bacteria</taxon>
        <taxon>Pseudomonadati</taxon>
        <taxon>Pseudomonadota</taxon>
        <taxon>Alphaproteobacteria</taxon>
        <taxon>Rhodospirillales</taxon>
        <taxon>Dongiaceae</taxon>
        <taxon>Hypericibacter</taxon>
    </lineage>
</organism>
<reference evidence="7 8" key="1">
    <citation type="submission" date="2019-08" db="EMBL/GenBank/DDBJ databases">
        <title>Hyperibacter terrae gen. nov., sp. nov. and Hyperibacter viscosus sp. nov., two new members in the family Rhodospirillaceae isolated from the rhizosphere of Hypericum perforatum.</title>
        <authorList>
            <person name="Noviana Z."/>
        </authorList>
    </citation>
    <scope>NUCLEOTIDE SEQUENCE [LARGE SCALE GENOMIC DNA]</scope>
    <source>
        <strain evidence="7 8">R5959</strain>
    </source>
</reference>
<dbReference type="InterPro" id="IPR058624">
    <property type="entry name" value="MdtA-like_HH"/>
</dbReference>
<evidence type="ECO:0000256" key="2">
    <source>
        <dbReference type="ARBA" id="ARBA00009477"/>
    </source>
</evidence>
<evidence type="ECO:0000259" key="6">
    <source>
        <dbReference type="Pfam" id="PF25967"/>
    </source>
</evidence>
<dbReference type="SUPFAM" id="SSF111369">
    <property type="entry name" value="HlyD-like secretion proteins"/>
    <property type="match status" value="1"/>
</dbReference>
<dbReference type="PANTHER" id="PTHR30158:SF3">
    <property type="entry name" value="MULTIDRUG EFFLUX PUMP SUBUNIT ACRA-RELATED"/>
    <property type="match status" value="1"/>
</dbReference>
<dbReference type="InterPro" id="IPR006143">
    <property type="entry name" value="RND_pump_MFP"/>
</dbReference>
<dbReference type="EMBL" id="CP042582">
    <property type="protein sequence ID" value="QEX23491.1"/>
    <property type="molecule type" value="Genomic_DNA"/>
</dbReference>
<name>A0A5J6N1C3_9PROT</name>
<feature type="domain" description="Multidrug resistance protein MdtA-like barrel-sandwich hybrid" evidence="4">
    <location>
        <begin position="72"/>
        <end position="206"/>
    </location>
</feature>
<dbReference type="GO" id="GO:0046677">
    <property type="term" value="P:response to antibiotic"/>
    <property type="evidence" value="ECO:0007669"/>
    <property type="project" value="TreeGrafter"/>
</dbReference>
<accession>A0A5J6N1C3</accession>
<dbReference type="KEGG" id="hadh:FRZ61_34290"/>
<dbReference type="AlphaFoldDB" id="A0A5J6N1C3"/>
<evidence type="ECO:0000259" key="5">
    <source>
        <dbReference type="Pfam" id="PF25944"/>
    </source>
</evidence>
<dbReference type="NCBIfam" id="TIGR01730">
    <property type="entry name" value="RND_mfp"/>
    <property type="match status" value="1"/>
</dbReference>
<feature type="domain" description="Multidrug resistance protein MdtA-like beta-barrel" evidence="5">
    <location>
        <begin position="217"/>
        <end position="303"/>
    </location>
</feature>
<comment type="similarity">
    <text evidence="2">Belongs to the membrane fusion protein (MFP) (TC 8.A.1) family.</text>
</comment>
<dbReference type="Pfam" id="PF25876">
    <property type="entry name" value="HH_MFP_RND"/>
    <property type="match status" value="1"/>
</dbReference>
<proteinExistence type="inferred from homology"/>
<evidence type="ECO:0000313" key="8">
    <source>
        <dbReference type="Proteomes" id="UP000325797"/>
    </source>
</evidence>
<dbReference type="Proteomes" id="UP000325797">
    <property type="component" value="Chromosome"/>
</dbReference>
<sequence length="386" mass="41646">MRYVPGLTSQNRIRALLRSLPLMGVVLLAACGEKEQAQQAPAAPPAVGVMAVAMKAINPTAGFTGRVQAVDKVDVLARINGFLDKRLFTEGQHVNVGDQLFVIEQPPYQAQLDQKQAELESAMAAQKNTAVQLQRAIQLVKTNNIPQATLDQRQAEDTMAKSVILEAQAALEQAQINFAYTSIKAPIAGRIGQSTFTVGSYVTPQSGTLATIVSQDPIYVTFPVAQRIVTEYRRKNPEPRATDKIAVKLQLADGSEYDHVGKIDFVDVEVDRGTDTVLVRASFDNPDGVLVDGQFVNVSIELGESQMGISIPQTAIQLDQAGAYVFVVTSDNKVELRRIKTQTGASGESTVLEGLKEGEKIVVDGIQKVRPGQPVTPTDVQPAIKS</sequence>
<dbReference type="InterPro" id="IPR058627">
    <property type="entry name" value="MdtA-like_C"/>
</dbReference>
<dbReference type="GO" id="GO:0030313">
    <property type="term" value="C:cell envelope"/>
    <property type="evidence" value="ECO:0007669"/>
    <property type="project" value="UniProtKB-SubCell"/>
</dbReference>
<dbReference type="Pfam" id="PF25967">
    <property type="entry name" value="RND-MFP_C"/>
    <property type="match status" value="1"/>
</dbReference>